<gene>
    <name evidence="2" type="ORF">PAPOLLO_LOCUS24128</name>
</gene>
<dbReference type="AlphaFoldDB" id="A0A8S3XYR5"/>
<keyword evidence="1" id="KW-1133">Transmembrane helix</keyword>
<dbReference type="OrthoDB" id="421226at2759"/>
<proteinExistence type="predicted"/>
<dbReference type="Proteomes" id="UP000691718">
    <property type="component" value="Unassembled WGS sequence"/>
</dbReference>
<protein>
    <submittedName>
        <fullName evidence="2">(apollo) hypothetical protein</fullName>
    </submittedName>
</protein>
<keyword evidence="1" id="KW-0472">Membrane</keyword>
<keyword evidence="3" id="KW-1185">Reference proteome</keyword>
<feature type="transmembrane region" description="Helical" evidence="1">
    <location>
        <begin position="7"/>
        <end position="33"/>
    </location>
</feature>
<reference evidence="2" key="1">
    <citation type="submission" date="2021-04" db="EMBL/GenBank/DDBJ databases">
        <authorList>
            <person name="Tunstrom K."/>
        </authorList>
    </citation>
    <scope>NUCLEOTIDE SEQUENCE</scope>
</reference>
<organism evidence="2 3">
    <name type="scientific">Parnassius apollo</name>
    <name type="common">Apollo butterfly</name>
    <name type="synonym">Papilio apollo</name>
    <dbReference type="NCBI Taxonomy" id="110799"/>
    <lineage>
        <taxon>Eukaryota</taxon>
        <taxon>Metazoa</taxon>
        <taxon>Ecdysozoa</taxon>
        <taxon>Arthropoda</taxon>
        <taxon>Hexapoda</taxon>
        <taxon>Insecta</taxon>
        <taxon>Pterygota</taxon>
        <taxon>Neoptera</taxon>
        <taxon>Endopterygota</taxon>
        <taxon>Lepidoptera</taxon>
        <taxon>Glossata</taxon>
        <taxon>Ditrysia</taxon>
        <taxon>Papilionoidea</taxon>
        <taxon>Papilionidae</taxon>
        <taxon>Parnassiinae</taxon>
        <taxon>Parnassini</taxon>
        <taxon>Parnassius</taxon>
        <taxon>Parnassius</taxon>
    </lineage>
</organism>
<dbReference type="EMBL" id="CAJQZP010001459">
    <property type="protein sequence ID" value="CAG5048161.1"/>
    <property type="molecule type" value="Genomic_DNA"/>
</dbReference>
<evidence type="ECO:0000313" key="3">
    <source>
        <dbReference type="Proteomes" id="UP000691718"/>
    </source>
</evidence>
<keyword evidence="1" id="KW-0812">Transmembrane</keyword>
<name>A0A8S3XYR5_PARAO</name>
<accession>A0A8S3XYR5</accession>
<evidence type="ECO:0000313" key="2">
    <source>
        <dbReference type="EMBL" id="CAG5048161.1"/>
    </source>
</evidence>
<sequence length="182" mass="21457">MERVTCMLIMISGCLVVQGAAIASLSLVIAIYMKPEETFRARFRLIMRDMIESKVPASLSKKVHTFYKMYWHKQKAVCTTQLLPTFPPWLPSIVHTDIYFKATQREHFERVKRHYYLKKPEECKYKSSIRQFKRNLMMLKEARDENGDLLLARTDVMLDIAGCYIMRNVSFEIVFVIYIEAN</sequence>
<comment type="caution">
    <text evidence="2">The sequence shown here is derived from an EMBL/GenBank/DDBJ whole genome shotgun (WGS) entry which is preliminary data.</text>
</comment>
<evidence type="ECO:0000256" key="1">
    <source>
        <dbReference type="SAM" id="Phobius"/>
    </source>
</evidence>